<protein>
    <submittedName>
        <fullName evidence="8">LAMI_0E02542g1_1</fullName>
    </submittedName>
</protein>
<dbReference type="InterPro" id="IPR038973">
    <property type="entry name" value="MutL/Mlh/Pms-like"/>
</dbReference>
<dbReference type="InterPro" id="IPR014721">
    <property type="entry name" value="Ribsml_uS5_D2-typ_fold_subgr"/>
</dbReference>
<dbReference type="Pfam" id="PF16413">
    <property type="entry name" value="Mlh1_C"/>
    <property type="match status" value="1"/>
</dbReference>
<dbReference type="SUPFAM" id="SSF54211">
    <property type="entry name" value="Ribosomal protein S5 domain 2-like"/>
    <property type="match status" value="1"/>
</dbReference>
<evidence type="ECO:0000256" key="5">
    <source>
        <dbReference type="ARBA" id="ARBA00023242"/>
    </source>
</evidence>
<dbReference type="FunFam" id="3.30.565.10:FF:000079">
    <property type="entry name" value="DNA mismatch repair protein MLH"/>
    <property type="match status" value="1"/>
</dbReference>
<accession>A0A1G4JJ77</accession>
<dbReference type="GO" id="GO:0140664">
    <property type="term" value="F:ATP-dependent DNA damage sensor activity"/>
    <property type="evidence" value="ECO:0007669"/>
    <property type="project" value="InterPro"/>
</dbReference>
<gene>
    <name evidence="8" type="ORF">LAMI_0E02542G</name>
</gene>
<dbReference type="InterPro" id="IPR002099">
    <property type="entry name" value="MutL/Mlh/PMS"/>
</dbReference>
<dbReference type="GO" id="GO:0061982">
    <property type="term" value="P:meiosis I cell cycle process"/>
    <property type="evidence" value="ECO:0007669"/>
    <property type="project" value="UniProtKB-ARBA"/>
</dbReference>
<dbReference type="InterPro" id="IPR032189">
    <property type="entry name" value="Mlh1_C"/>
</dbReference>
<dbReference type="STRING" id="1230905.A0A1G4JJ77"/>
<dbReference type="GO" id="GO:0016887">
    <property type="term" value="F:ATP hydrolysis activity"/>
    <property type="evidence" value="ECO:0007669"/>
    <property type="project" value="InterPro"/>
</dbReference>
<dbReference type="GO" id="GO:0006298">
    <property type="term" value="P:mismatch repair"/>
    <property type="evidence" value="ECO:0007669"/>
    <property type="project" value="InterPro"/>
</dbReference>
<evidence type="ECO:0000256" key="4">
    <source>
        <dbReference type="ARBA" id="ARBA00023204"/>
    </source>
</evidence>
<dbReference type="InterPro" id="IPR036890">
    <property type="entry name" value="HATPase_C_sf"/>
</dbReference>
<dbReference type="SMART" id="SM01340">
    <property type="entry name" value="DNA_mis_repair"/>
    <property type="match status" value="1"/>
</dbReference>
<keyword evidence="3" id="KW-0227">DNA damage</keyword>
<reference evidence="8 9" key="1">
    <citation type="submission" date="2016-03" db="EMBL/GenBank/DDBJ databases">
        <authorList>
            <person name="Devillers H."/>
        </authorList>
    </citation>
    <scope>NUCLEOTIDE SEQUENCE [LARGE SCALE GENOMIC DNA]</scope>
    <source>
        <strain evidence="8">CBS 11717</strain>
    </source>
</reference>
<dbReference type="PROSITE" id="PS00058">
    <property type="entry name" value="DNA_MISMATCH_REPAIR_1"/>
    <property type="match status" value="1"/>
</dbReference>
<dbReference type="EMBL" id="LT598465">
    <property type="protein sequence ID" value="SCU90542.1"/>
    <property type="molecule type" value="Genomic_DNA"/>
</dbReference>
<dbReference type="GO" id="GO:0030983">
    <property type="term" value="F:mismatched DNA binding"/>
    <property type="evidence" value="ECO:0007669"/>
    <property type="project" value="InterPro"/>
</dbReference>
<keyword evidence="5" id="KW-0539">Nucleus</keyword>
<dbReference type="PANTHER" id="PTHR10073">
    <property type="entry name" value="DNA MISMATCH REPAIR PROTEIN MLH, PMS, MUTL"/>
    <property type="match status" value="1"/>
</dbReference>
<feature type="region of interest" description="Disordered" evidence="6">
    <location>
        <begin position="430"/>
        <end position="453"/>
    </location>
</feature>
<dbReference type="NCBIfam" id="TIGR00585">
    <property type="entry name" value="mutl"/>
    <property type="match status" value="1"/>
</dbReference>
<dbReference type="InterPro" id="IPR020568">
    <property type="entry name" value="Ribosomal_Su5_D2-typ_SF"/>
</dbReference>
<proteinExistence type="inferred from homology"/>
<feature type="domain" description="DNA mismatch repair protein S5" evidence="7">
    <location>
        <begin position="216"/>
        <end position="337"/>
    </location>
</feature>
<dbReference type="Gene3D" id="3.30.565.10">
    <property type="entry name" value="Histidine kinase-like ATPase, C-terminal domain"/>
    <property type="match status" value="1"/>
</dbReference>
<name>A0A1G4JJ77_9SACH</name>
<dbReference type="FunFam" id="3.30.230.10:FF:000014">
    <property type="entry name" value="DNA mismatch repair protein Mlh1"/>
    <property type="match status" value="1"/>
</dbReference>
<comment type="subcellular location">
    <subcellularLocation>
        <location evidence="1">Nucleus</location>
    </subcellularLocation>
</comment>
<dbReference type="AlphaFoldDB" id="A0A1G4JJ77"/>
<evidence type="ECO:0000256" key="2">
    <source>
        <dbReference type="ARBA" id="ARBA00006082"/>
    </source>
</evidence>
<evidence type="ECO:0000256" key="1">
    <source>
        <dbReference type="ARBA" id="ARBA00004123"/>
    </source>
</evidence>
<dbReference type="Pfam" id="PF01119">
    <property type="entry name" value="DNA_mis_repair"/>
    <property type="match status" value="1"/>
</dbReference>
<keyword evidence="4" id="KW-0234">DNA repair</keyword>
<feature type="compositionally biased region" description="Polar residues" evidence="6">
    <location>
        <begin position="441"/>
        <end position="453"/>
    </location>
</feature>
<dbReference type="SUPFAM" id="SSF55874">
    <property type="entry name" value="ATPase domain of HSP90 chaperone/DNA topoisomerase II/histidine kinase"/>
    <property type="match status" value="1"/>
</dbReference>
<dbReference type="OrthoDB" id="10263226at2759"/>
<organism evidence="8 9">
    <name type="scientific">Lachancea mirantina</name>
    <dbReference type="NCBI Taxonomy" id="1230905"/>
    <lineage>
        <taxon>Eukaryota</taxon>
        <taxon>Fungi</taxon>
        <taxon>Dikarya</taxon>
        <taxon>Ascomycota</taxon>
        <taxon>Saccharomycotina</taxon>
        <taxon>Saccharomycetes</taxon>
        <taxon>Saccharomycetales</taxon>
        <taxon>Saccharomycetaceae</taxon>
        <taxon>Lachancea</taxon>
    </lineage>
</organism>
<dbReference type="InterPro" id="IPR014762">
    <property type="entry name" value="DNA_mismatch_repair_CS"/>
</dbReference>
<dbReference type="GO" id="GO:0032389">
    <property type="term" value="C:MutLalpha complex"/>
    <property type="evidence" value="ECO:0007669"/>
    <property type="project" value="TreeGrafter"/>
</dbReference>
<dbReference type="GO" id="GO:0005524">
    <property type="term" value="F:ATP binding"/>
    <property type="evidence" value="ECO:0007669"/>
    <property type="project" value="InterPro"/>
</dbReference>
<comment type="similarity">
    <text evidence="2">Belongs to the DNA mismatch repair MutL/HexB family.</text>
</comment>
<evidence type="ECO:0000313" key="9">
    <source>
        <dbReference type="Proteomes" id="UP000191024"/>
    </source>
</evidence>
<dbReference type="CDD" id="cd16926">
    <property type="entry name" value="HATPase_MutL-MLH-PMS-like"/>
    <property type="match status" value="1"/>
</dbReference>
<evidence type="ECO:0000259" key="7">
    <source>
        <dbReference type="SMART" id="SM01340"/>
    </source>
</evidence>
<dbReference type="Gene3D" id="3.30.230.10">
    <property type="match status" value="1"/>
</dbReference>
<evidence type="ECO:0000256" key="3">
    <source>
        <dbReference type="ARBA" id="ARBA00022763"/>
    </source>
</evidence>
<keyword evidence="9" id="KW-1185">Reference proteome</keyword>
<dbReference type="PANTHER" id="PTHR10073:SF12">
    <property type="entry name" value="DNA MISMATCH REPAIR PROTEIN MLH1"/>
    <property type="match status" value="1"/>
</dbReference>
<sequence>MIDQAARIKALDVSVVNKIAAGEIIIAPVNALKEMMENSIDAGATNVDILVREGGIKLLQVTDNGCGINKQDLDILCERFTTSKLSSFEDLRSIQTYGFRGEALASLSHISRVSVTTKTRDSPCAWKANYVEGKLAGKIQPCAGKDGTTIQVQDLFYNMQSRLRSLRSGSEELAKIVECVGRYAIHTRGVGFSCKKFGDPQFALIVSPELEAKERIRAIYGGSIASNLIELKVPNLEEFGVTALGQVSNLNFNNKKSYSFIFFINNRLVTCEPLRRSLAQVYSTYLPKTSRPYVYLSLNIRPDLVDVNVHPTKREVRFLHDEEIINHIANSLQETLSSVDTSRAFRTTSIYTEKPSNTAMDKGIPPASSFHKPPMTLAGDRAKVRENKLVRIDASQAKITSYLPSVENGIDFSQSQRACQSKKRHIEAVDEEDSASDLKSGITSSSQFGNIPSTYQHTGRTRTVVNLLSIKQLRKRVDDNTDRELTSVFANLTYIGLVDAQRRLASIQFDLKLLLVDYGSLCYHLFYQIGLSDFANFGRITICSDENSEGLKIYDLLSVMPDIQEDAKLRSLKNLWEMREMLGEYFCIEISNGDDDLKNCTIETLPLLLKDYDPPLSKLSIFLYKVAMKTDWSNEICCLDDVLRQIALFYIPEVIEFIETANDDKDVDLQATYASKIERISQCLEHVIFPCIKKRLLASKDLKYDVAEIANLPGLYRVFERC</sequence>
<dbReference type="Pfam" id="PF13589">
    <property type="entry name" value="HATPase_c_3"/>
    <property type="match status" value="1"/>
</dbReference>
<dbReference type="Proteomes" id="UP000191024">
    <property type="component" value="Chromosome E"/>
</dbReference>
<evidence type="ECO:0000313" key="8">
    <source>
        <dbReference type="EMBL" id="SCU90542.1"/>
    </source>
</evidence>
<dbReference type="InterPro" id="IPR013507">
    <property type="entry name" value="DNA_mismatch_S5_2-like"/>
</dbReference>
<evidence type="ECO:0000256" key="6">
    <source>
        <dbReference type="SAM" id="MobiDB-lite"/>
    </source>
</evidence>